<keyword evidence="3" id="KW-1185">Reference proteome</keyword>
<dbReference type="InterPro" id="IPR050229">
    <property type="entry name" value="GlpE_sulfurtransferase"/>
</dbReference>
<dbReference type="SMART" id="SM00450">
    <property type="entry name" value="RHOD"/>
    <property type="match status" value="1"/>
</dbReference>
<dbReference type="EMBL" id="AQRC01000001">
    <property type="protein sequence ID" value="KFE36513.1"/>
    <property type="molecule type" value="Genomic_DNA"/>
</dbReference>
<gene>
    <name evidence="2" type="ORF">DW2_00105</name>
</gene>
<protein>
    <submittedName>
        <fullName evidence="2">Rhodanese domain-containing protein</fullName>
    </submittedName>
</protein>
<dbReference type="OrthoDB" id="9802991at2"/>
<proteinExistence type="predicted"/>
<dbReference type="PATRIC" id="fig|1317124.6.peg.17"/>
<dbReference type="eggNOG" id="COG0607">
    <property type="taxonomic scope" value="Bacteria"/>
</dbReference>
<dbReference type="Proteomes" id="UP000028607">
    <property type="component" value="Unassembled WGS sequence"/>
</dbReference>
<comment type="caution">
    <text evidence="2">The sequence shown here is derived from an EMBL/GenBank/DDBJ whole genome shotgun (WGS) entry which is preliminary data.</text>
</comment>
<dbReference type="STRING" id="1317124.DW2_00105"/>
<evidence type="ECO:0000313" key="3">
    <source>
        <dbReference type="Proteomes" id="UP000028607"/>
    </source>
</evidence>
<dbReference type="AlphaFoldDB" id="A0A085U0L6"/>
<dbReference type="Pfam" id="PF00581">
    <property type="entry name" value="Rhodanese"/>
    <property type="match status" value="1"/>
</dbReference>
<evidence type="ECO:0000259" key="1">
    <source>
        <dbReference type="PROSITE" id="PS50206"/>
    </source>
</evidence>
<dbReference type="Gene3D" id="3.40.250.10">
    <property type="entry name" value="Rhodanese-like domain"/>
    <property type="match status" value="1"/>
</dbReference>
<dbReference type="SUPFAM" id="SSF52821">
    <property type="entry name" value="Rhodanese/Cell cycle control phosphatase"/>
    <property type="match status" value="1"/>
</dbReference>
<dbReference type="CDD" id="cd00158">
    <property type="entry name" value="RHOD"/>
    <property type="match status" value="1"/>
</dbReference>
<dbReference type="InterPro" id="IPR001763">
    <property type="entry name" value="Rhodanese-like_dom"/>
</dbReference>
<organism evidence="2 3">
    <name type="scientific">Thioclava atlantica</name>
    <dbReference type="NCBI Taxonomy" id="1317124"/>
    <lineage>
        <taxon>Bacteria</taxon>
        <taxon>Pseudomonadati</taxon>
        <taxon>Pseudomonadota</taxon>
        <taxon>Alphaproteobacteria</taxon>
        <taxon>Rhodobacterales</taxon>
        <taxon>Paracoccaceae</taxon>
        <taxon>Thioclava</taxon>
    </lineage>
</organism>
<dbReference type="RefSeq" id="WP_038142371.1">
    <property type="nucleotide sequence ID" value="NZ_AQRC01000001.1"/>
</dbReference>
<dbReference type="PANTHER" id="PTHR43031">
    <property type="entry name" value="FAD-DEPENDENT OXIDOREDUCTASE"/>
    <property type="match status" value="1"/>
</dbReference>
<reference evidence="2 3" key="2">
    <citation type="journal article" date="2015" name="Antonie Van Leeuwenhoek">
        <title>Thioclava indica sp. nov., isolated from surface seawater of the Indian Ocean.</title>
        <authorList>
            <person name="Liu Y."/>
            <person name="Lai Q."/>
            <person name="Du J."/>
            <person name="Xu H."/>
            <person name="Jiang L."/>
            <person name="Shao Z."/>
        </authorList>
    </citation>
    <scope>NUCLEOTIDE SEQUENCE [LARGE SCALE GENOMIC DNA]</scope>
    <source>
        <strain evidence="2 3">13D2W-2</strain>
    </source>
</reference>
<dbReference type="PROSITE" id="PS50206">
    <property type="entry name" value="RHODANESE_3"/>
    <property type="match status" value="1"/>
</dbReference>
<sequence>MAGMLTLAAFAADPDRFHLIDVRDAEDFVAAHVTGVVHIPLAELEDRAGDFPAGKTPVTICGKGGGRSTEGADILNRLGHRDALWLEGDTNGWLTQHT</sequence>
<reference evidence="3" key="1">
    <citation type="submission" date="2013-04" db="EMBL/GenBank/DDBJ databases">
        <title>Thioclava sp. 13D2W-2 Genome Sequencing.</title>
        <authorList>
            <person name="Lai Q."/>
            <person name="Li G."/>
            <person name="Shao Z."/>
        </authorList>
    </citation>
    <scope>NUCLEOTIDE SEQUENCE [LARGE SCALE GENOMIC DNA]</scope>
    <source>
        <strain evidence="3">13D2W-2</strain>
    </source>
</reference>
<accession>A0A085U0L6</accession>
<evidence type="ECO:0000313" key="2">
    <source>
        <dbReference type="EMBL" id="KFE36513.1"/>
    </source>
</evidence>
<name>A0A085U0L6_9RHOB</name>
<dbReference type="PANTHER" id="PTHR43031:SF1">
    <property type="entry name" value="PYRIDINE NUCLEOTIDE-DISULPHIDE OXIDOREDUCTASE"/>
    <property type="match status" value="1"/>
</dbReference>
<dbReference type="InterPro" id="IPR036873">
    <property type="entry name" value="Rhodanese-like_dom_sf"/>
</dbReference>
<feature type="domain" description="Rhodanese" evidence="1">
    <location>
        <begin position="13"/>
        <end position="98"/>
    </location>
</feature>